<reference evidence="4" key="1">
    <citation type="submission" date="2025-08" db="UniProtKB">
        <authorList>
            <consortium name="RefSeq"/>
        </authorList>
    </citation>
    <scope>IDENTIFICATION</scope>
    <source>
        <tissue evidence="4">Whole organism</tissue>
    </source>
</reference>
<accession>A0A8B7PHK1</accession>
<proteinExistence type="predicted"/>
<name>A0A8B7PHK1_HYAAZ</name>
<sequence>MRISILPFVAMATSLVAVSAQFQGAAPGIARIQNMMASAVGDMSSVASRLRNGFSRTFGSSSRRSNFRPNQASRNSPPIDPAIHTNEIAPSRQLDEDAPNAPGFGGQGVRRPPPRGGPAFSFRRLMDQMMGGMRSMLQGFNRRGGGPGRRVAQQKQLPAGQQSPVGQQQSSHFQHHSSAPQEHNIH</sequence>
<dbReference type="AlphaFoldDB" id="A0A8B7PHK1"/>
<evidence type="ECO:0000256" key="2">
    <source>
        <dbReference type="SAM" id="SignalP"/>
    </source>
</evidence>
<feature type="region of interest" description="Disordered" evidence="1">
    <location>
        <begin position="136"/>
        <end position="186"/>
    </location>
</feature>
<organism evidence="3 4">
    <name type="scientific">Hyalella azteca</name>
    <name type="common">Amphipod</name>
    <dbReference type="NCBI Taxonomy" id="294128"/>
    <lineage>
        <taxon>Eukaryota</taxon>
        <taxon>Metazoa</taxon>
        <taxon>Ecdysozoa</taxon>
        <taxon>Arthropoda</taxon>
        <taxon>Crustacea</taxon>
        <taxon>Multicrustacea</taxon>
        <taxon>Malacostraca</taxon>
        <taxon>Eumalacostraca</taxon>
        <taxon>Peracarida</taxon>
        <taxon>Amphipoda</taxon>
        <taxon>Senticaudata</taxon>
        <taxon>Talitrida</taxon>
        <taxon>Talitroidea</taxon>
        <taxon>Hyalellidae</taxon>
        <taxon>Hyalella</taxon>
    </lineage>
</organism>
<dbReference type="GeneID" id="108680487"/>
<feature type="compositionally biased region" description="Low complexity" evidence="1">
    <location>
        <begin position="56"/>
        <end position="68"/>
    </location>
</feature>
<gene>
    <name evidence="4" type="primary">LOC108680487</name>
</gene>
<protein>
    <submittedName>
        <fullName evidence="4">Uncharacterized protein LOC108680487</fullName>
    </submittedName>
</protein>
<dbReference type="RefSeq" id="XP_018024801.1">
    <property type="nucleotide sequence ID" value="XM_018169312.1"/>
</dbReference>
<dbReference type="Proteomes" id="UP000694843">
    <property type="component" value="Unplaced"/>
</dbReference>
<evidence type="ECO:0000313" key="4">
    <source>
        <dbReference type="RefSeq" id="XP_018024801.1"/>
    </source>
</evidence>
<feature type="chain" id="PRO_5034357968" evidence="2">
    <location>
        <begin position="21"/>
        <end position="186"/>
    </location>
</feature>
<keyword evidence="2" id="KW-0732">Signal</keyword>
<evidence type="ECO:0000256" key="1">
    <source>
        <dbReference type="SAM" id="MobiDB-lite"/>
    </source>
</evidence>
<evidence type="ECO:0000313" key="3">
    <source>
        <dbReference type="Proteomes" id="UP000694843"/>
    </source>
</evidence>
<dbReference type="KEGG" id="hazt:108680487"/>
<dbReference type="OrthoDB" id="10585360at2759"/>
<keyword evidence="3" id="KW-1185">Reference proteome</keyword>
<feature type="signal peptide" evidence="2">
    <location>
        <begin position="1"/>
        <end position="20"/>
    </location>
</feature>
<feature type="compositionally biased region" description="Low complexity" evidence="1">
    <location>
        <begin position="160"/>
        <end position="178"/>
    </location>
</feature>
<feature type="region of interest" description="Disordered" evidence="1">
    <location>
        <begin position="56"/>
        <end position="121"/>
    </location>
</feature>